<reference evidence="20 21" key="1">
    <citation type="submission" date="2018-07" db="EMBL/GenBank/DDBJ databases">
        <title>Genomic Encyclopedia of Type Strains, Phase IV (KMG-IV): sequencing the most valuable type-strain genomes for metagenomic binning, comparative biology and taxonomic classification.</title>
        <authorList>
            <person name="Goeker M."/>
        </authorList>
    </citation>
    <scope>NUCLEOTIDE SEQUENCE [LARGE SCALE GENOMIC DNA]</scope>
    <source>
        <strain evidence="20 21">DSM 14364</strain>
    </source>
</reference>
<organism evidence="20 21">
    <name type="scientific">Microvirga subterranea</name>
    <dbReference type="NCBI Taxonomy" id="186651"/>
    <lineage>
        <taxon>Bacteria</taxon>
        <taxon>Pseudomonadati</taxon>
        <taxon>Pseudomonadota</taxon>
        <taxon>Alphaproteobacteria</taxon>
        <taxon>Hyphomicrobiales</taxon>
        <taxon>Methylobacteriaceae</taxon>
        <taxon>Microvirga</taxon>
    </lineage>
</organism>
<dbReference type="SUPFAM" id="SSF51621">
    <property type="entry name" value="Phosphoenolpyruvate/pyruvate domain"/>
    <property type="match status" value="1"/>
</dbReference>
<evidence type="ECO:0000256" key="14">
    <source>
        <dbReference type="ARBA" id="ARBA00047700"/>
    </source>
</evidence>
<dbReference type="SUPFAM" id="SSF52009">
    <property type="entry name" value="Phosphohistidine domain"/>
    <property type="match status" value="1"/>
</dbReference>
<evidence type="ECO:0000259" key="18">
    <source>
        <dbReference type="Pfam" id="PF01326"/>
    </source>
</evidence>
<evidence type="ECO:0000256" key="8">
    <source>
        <dbReference type="ARBA" id="ARBA00022723"/>
    </source>
</evidence>
<evidence type="ECO:0000259" key="17">
    <source>
        <dbReference type="Pfam" id="PF00391"/>
    </source>
</evidence>
<feature type="region of interest" description="Disordered" evidence="16">
    <location>
        <begin position="807"/>
        <end position="826"/>
    </location>
</feature>
<evidence type="ECO:0000256" key="5">
    <source>
        <dbReference type="ARBA" id="ARBA00011996"/>
    </source>
</evidence>
<dbReference type="FunFam" id="3.30.1490.20:FF:000010">
    <property type="entry name" value="Phosphoenolpyruvate synthase"/>
    <property type="match status" value="1"/>
</dbReference>
<dbReference type="EMBL" id="QQBB01000010">
    <property type="protein sequence ID" value="RDI55103.1"/>
    <property type="molecule type" value="Genomic_DNA"/>
</dbReference>
<comment type="pathway">
    <text evidence="3 15">Carbohydrate biosynthesis; gluconeogenesis.</text>
</comment>
<evidence type="ECO:0000256" key="13">
    <source>
        <dbReference type="ARBA" id="ARBA00033470"/>
    </source>
</evidence>
<protein>
    <recommendedName>
        <fullName evidence="6 15">Phosphoenolpyruvate synthase</fullName>
        <shortName evidence="15">PEP synthase</shortName>
        <ecNumber evidence="5 15">2.7.9.2</ecNumber>
    </recommendedName>
    <alternativeName>
        <fullName evidence="13 15">Pyruvate, water dikinase</fullName>
    </alternativeName>
</protein>
<dbReference type="EC" id="2.7.9.2" evidence="5 15"/>
<evidence type="ECO:0000256" key="1">
    <source>
        <dbReference type="ARBA" id="ARBA00001946"/>
    </source>
</evidence>
<dbReference type="GO" id="GO:0008986">
    <property type="term" value="F:pyruvate, water dikinase activity"/>
    <property type="evidence" value="ECO:0007669"/>
    <property type="project" value="UniProtKB-EC"/>
</dbReference>
<dbReference type="Gene3D" id="3.50.30.10">
    <property type="entry name" value="Phosphohistidine domain"/>
    <property type="match status" value="1"/>
</dbReference>
<feature type="domain" description="PEP-utilising enzyme mobile" evidence="17">
    <location>
        <begin position="393"/>
        <end position="463"/>
    </location>
</feature>
<evidence type="ECO:0000256" key="2">
    <source>
        <dbReference type="ARBA" id="ARBA00002988"/>
    </source>
</evidence>
<dbReference type="InterPro" id="IPR018274">
    <property type="entry name" value="PEP_util_AS"/>
</dbReference>
<sequence>MTTAPRFIKFFRDIGLDDVPLVGGKNASLGELYRELTPQGVLVPNGFAVTADGYRAVLDRSDLWPRLHDLLDGIDVGDVADLASRARRARELVYAAPLPEDLAGEIRSAYAELVREYGSQLTVAVRSSATAEDLPTASFAGQHESYLNIAGEAQLLDAVRRCFASLFTDRAIRYRIDKGFDHFKVFNSVGIMKMVRSDLASSGVIFSIDTETGFRDVVFITGAYGLGENVVQGTVDPDEFYVFKPTFRQGKRAVLRRTLGAKKIKMAYAEGGGREHTRNLPTDRKEREAFCIGDDEVLLLADQAIRIEEHYSRRAGEHRSMDVEWAKDGLDGRLYIVQARPETVVSQIDRTRLEEYRLTGTGPLRVEGRAVGAKIASGQARVITHQTDLAAFRPGEVLVADTTSPDWGTVMKTAAAIVTNRGGRTCHAAIVARELGIPAVVGTDAATRAIKTGDVVTISCAEGTTGRVYEGEIPFEVQQIDLASLPRPATKIMMNVGDPDSAFALSFLPNDGVGLARMEFIITNAIKVHPMALVHPERISDAAERAEIERLTGGYKRPADFFIERLSEGVATLAAAFYPKPVIVRLSDFKTNEYASLLGGRAFEPTEANPMLGFRGASRYAHPTYEDGFALECAALTRARDDMGLTNIVPMVPFCRRVEEAERVLAAMSRFGLTRRENGLEVYVMCEIPNNVILIDEFSKHFDGFSIGSNDLTQLVLGVDRDSEIVAFDFDERDPGVLKLIELAVEGARRNGRHSGICGQAPSDYPEVAEYLVRLGIDSISLNPDTVLKTTMRILDIEREIGRDRTAPEKVARIGSAHPARRRHAE</sequence>
<comment type="cofactor">
    <cofactor evidence="1 15">
        <name>Mg(2+)</name>
        <dbReference type="ChEBI" id="CHEBI:18420"/>
    </cofactor>
</comment>
<keyword evidence="9 15" id="KW-0547">Nucleotide-binding</keyword>
<dbReference type="InterPro" id="IPR013815">
    <property type="entry name" value="ATP_grasp_subdomain_1"/>
</dbReference>
<evidence type="ECO:0000256" key="11">
    <source>
        <dbReference type="ARBA" id="ARBA00022840"/>
    </source>
</evidence>
<dbReference type="InterPro" id="IPR036637">
    <property type="entry name" value="Phosphohistidine_dom_sf"/>
</dbReference>
<evidence type="ECO:0000256" key="7">
    <source>
        <dbReference type="ARBA" id="ARBA00022679"/>
    </source>
</evidence>
<evidence type="ECO:0000259" key="19">
    <source>
        <dbReference type="Pfam" id="PF02896"/>
    </source>
</evidence>
<dbReference type="InterPro" id="IPR002192">
    <property type="entry name" value="PPDK_AMP/ATP-bd"/>
</dbReference>
<dbReference type="InterPro" id="IPR040442">
    <property type="entry name" value="Pyrv_kinase-like_dom_sf"/>
</dbReference>
<proteinExistence type="inferred from homology"/>
<dbReference type="InterPro" id="IPR000121">
    <property type="entry name" value="PEP_util_C"/>
</dbReference>
<dbReference type="InterPro" id="IPR015813">
    <property type="entry name" value="Pyrv/PenolPyrv_kinase-like_dom"/>
</dbReference>
<dbReference type="Gene3D" id="3.20.20.60">
    <property type="entry name" value="Phosphoenolpyruvate-binding domains"/>
    <property type="match status" value="1"/>
</dbReference>
<evidence type="ECO:0000313" key="21">
    <source>
        <dbReference type="Proteomes" id="UP000254925"/>
    </source>
</evidence>
<keyword evidence="10 15" id="KW-0418">Kinase</keyword>
<dbReference type="Gene3D" id="3.30.470.20">
    <property type="entry name" value="ATP-grasp fold, B domain"/>
    <property type="match status" value="1"/>
</dbReference>
<evidence type="ECO:0000256" key="3">
    <source>
        <dbReference type="ARBA" id="ARBA00004742"/>
    </source>
</evidence>
<evidence type="ECO:0000256" key="10">
    <source>
        <dbReference type="ARBA" id="ARBA00022777"/>
    </source>
</evidence>
<dbReference type="NCBIfam" id="TIGR01418">
    <property type="entry name" value="PEP_synth"/>
    <property type="match status" value="1"/>
</dbReference>
<evidence type="ECO:0000256" key="12">
    <source>
        <dbReference type="ARBA" id="ARBA00022842"/>
    </source>
</evidence>
<evidence type="ECO:0000256" key="15">
    <source>
        <dbReference type="PIRNR" id="PIRNR000854"/>
    </source>
</evidence>
<dbReference type="Proteomes" id="UP000254925">
    <property type="component" value="Unassembled WGS sequence"/>
</dbReference>
<dbReference type="OrthoDB" id="9765468at2"/>
<dbReference type="Pfam" id="PF01326">
    <property type="entry name" value="PPDK_N"/>
    <property type="match status" value="1"/>
</dbReference>
<comment type="function">
    <text evidence="2 15">Catalyzes the phosphorylation of pyruvate to phosphoenolpyruvate.</text>
</comment>
<comment type="catalytic activity">
    <reaction evidence="14 15">
        <text>pyruvate + ATP + H2O = phosphoenolpyruvate + AMP + phosphate + 2 H(+)</text>
        <dbReference type="Rhea" id="RHEA:11364"/>
        <dbReference type="ChEBI" id="CHEBI:15361"/>
        <dbReference type="ChEBI" id="CHEBI:15377"/>
        <dbReference type="ChEBI" id="CHEBI:15378"/>
        <dbReference type="ChEBI" id="CHEBI:30616"/>
        <dbReference type="ChEBI" id="CHEBI:43474"/>
        <dbReference type="ChEBI" id="CHEBI:58702"/>
        <dbReference type="ChEBI" id="CHEBI:456215"/>
        <dbReference type="EC" id="2.7.9.2"/>
    </reaction>
</comment>
<evidence type="ECO:0000256" key="16">
    <source>
        <dbReference type="SAM" id="MobiDB-lite"/>
    </source>
</evidence>
<dbReference type="PIRSF" id="PIRSF000854">
    <property type="entry name" value="PEP_synthase"/>
    <property type="match status" value="1"/>
</dbReference>
<dbReference type="InterPro" id="IPR023151">
    <property type="entry name" value="PEP_util_CS"/>
</dbReference>
<dbReference type="Pfam" id="PF02896">
    <property type="entry name" value="PEP-utilizers_C"/>
    <property type="match status" value="1"/>
</dbReference>
<evidence type="ECO:0000256" key="6">
    <source>
        <dbReference type="ARBA" id="ARBA00021623"/>
    </source>
</evidence>
<dbReference type="UniPathway" id="UPA00138"/>
<gene>
    <name evidence="20" type="ORF">DES45_11047</name>
</gene>
<dbReference type="PANTHER" id="PTHR43030">
    <property type="entry name" value="PHOSPHOENOLPYRUVATE SYNTHASE"/>
    <property type="match status" value="1"/>
</dbReference>
<evidence type="ECO:0000313" key="20">
    <source>
        <dbReference type="EMBL" id="RDI55103.1"/>
    </source>
</evidence>
<keyword evidence="7 15" id="KW-0808">Transferase</keyword>
<dbReference type="Pfam" id="PF00391">
    <property type="entry name" value="PEP-utilizers"/>
    <property type="match status" value="1"/>
</dbReference>
<dbReference type="AlphaFoldDB" id="A0A370HCZ1"/>
<keyword evidence="12 15" id="KW-0460">Magnesium</keyword>
<keyword evidence="21" id="KW-1185">Reference proteome</keyword>
<dbReference type="PANTHER" id="PTHR43030:SF1">
    <property type="entry name" value="PHOSPHOENOLPYRUVATE SYNTHASE"/>
    <property type="match status" value="1"/>
</dbReference>
<dbReference type="SUPFAM" id="SSF56059">
    <property type="entry name" value="Glutathione synthetase ATP-binding domain-like"/>
    <property type="match status" value="1"/>
</dbReference>
<dbReference type="PROSITE" id="PS00370">
    <property type="entry name" value="PEP_ENZYMES_PHOS_SITE"/>
    <property type="match status" value="1"/>
</dbReference>
<keyword evidence="8 15" id="KW-0479">Metal-binding</keyword>
<dbReference type="InterPro" id="IPR008279">
    <property type="entry name" value="PEP-util_enz_mobile_dom"/>
</dbReference>
<feature type="domain" description="Pyruvate phosphate dikinase AMP/ATP-binding" evidence="18">
    <location>
        <begin position="20"/>
        <end position="351"/>
    </location>
</feature>
<dbReference type="FunFam" id="3.30.470.20:FF:000017">
    <property type="entry name" value="Phosphoenolpyruvate synthase"/>
    <property type="match status" value="1"/>
</dbReference>
<keyword evidence="20" id="KW-0670">Pyruvate</keyword>
<evidence type="ECO:0000256" key="9">
    <source>
        <dbReference type="ARBA" id="ARBA00022741"/>
    </source>
</evidence>
<dbReference type="InterPro" id="IPR006319">
    <property type="entry name" value="PEP_synth"/>
</dbReference>
<dbReference type="GO" id="GO:0006094">
    <property type="term" value="P:gluconeogenesis"/>
    <property type="evidence" value="ECO:0007669"/>
    <property type="project" value="UniProtKB-UniPathway"/>
</dbReference>
<dbReference type="RefSeq" id="WP_114772149.1">
    <property type="nucleotide sequence ID" value="NZ_QQBB01000010.1"/>
</dbReference>
<dbReference type="NCBIfam" id="NF005057">
    <property type="entry name" value="PRK06464.1"/>
    <property type="match status" value="1"/>
</dbReference>
<dbReference type="GO" id="GO:0046872">
    <property type="term" value="F:metal ion binding"/>
    <property type="evidence" value="ECO:0007669"/>
    <property type="project" value="UniProtKB-KW"/>
</dbReference>
<dbReference type="Gene3D" id="3.30.1490.20">
    <property type="entry name" value="ATP-grasp fold, A domain"/>
    <property type="match status" value="1"/>
</dbReference>
<dbReference type="PROSITE" id="PS00742">
    <property type="entry name" value="PEP_ENZYMES_2"/>
    <property type="match status" value="1"/>
</dbReference>
<evidence type="ECO:0000256" key="4">
    <source>
        <dbReference type="ARBA" id="ARBA00007837"/>
    </source>
</evidence>
<comment type="caution">
    <text evidence="20">The sequence shown here is derived from an EMBL/GenBank/DDBJ whole genome shotgun (WGS) entry which is preliminary data.</text>
</comment>
<accession>A0A370HCZ1</accession>
<keyword evidence="11 15" id="KW-0067">ATP-binding</keyword>
<dbReference type="GO" id="GO:0005524">
    <property type="term" value="F:ATP binding"/>
    <property type="evidence" value="ECO:0007669"/>
    <property type="project" value="UniProtKB-KW"/>
</dbReference>
<name>A0A370HCZ1_9HYPH</name>
<comment type="similarity">
    <text evidence="4 15">Belongs to the PEP-utilizing enzyme family.</text>
</comment>
<feature type="domain" description="PEP-utilising enzyme C-terminal" evidence="19">
    <location>
        <begin position="489"/>
        <end position="797"/>
    </location>
</feature>